<evidence type="ECO:0000313" key="1">
    <source>
        <dbReference type="EMBL" id="CCF51940.1"/>
    </source>
</evidence>
<sequence length="142" mass="16426">MSFGRSVFEGPALSSCSQTCVNWSGDFTAVAVCGLVDQLNVKESLFFKDEQRKDFTIKDATKSFVIKYPQFGAELLYFNYDHKTGCKDITLKRGSDERLRIWVADEDGNGRDIDTWNHAETTKRLCTKWLRIHIKYDGKKYY</sequence>
<organism evidence="1 2">
    <name type="scientific">Ustilago hordei</name>
    <name type="common">Barley covered smut fungus</name>
    <dbReference type="NCBI Taxonomy" id="120017"/>
    <lineage>
        <taxon>Eukaryota</taxon>
        <taxon>Fungi</taxon>
        <taxon>Dikarya</taxon>
        <taxon>Basidiomycota</taxon>
        <taxon>Ustilaginomycotina</taxon>
        <taxon>Ustilaginomycetes</taxon>
        <taxon>Ustilaginales</taxon>
        <taxon>Ustilaginaceae</taxon>
        <taxon>Ustilago</taxon>
    </lineage>
</organism>
<comment type="caution">
    <text evidence="1">The sequence shown here is derived from an EMBL/GenBank/DDBJ whole genome shotgun (WGS) entry which is preliminary data.</text>
</comment>
<keyword evidence="2" id="KW-1185">Reference proteome</keyword>
<reference evidence="1 2" key="1">
    <citation type="journal article" date="2012" name="Plant Cell">
        <title>Genome comparison of barley and maize smut fungi reveals targeted loss of RNA silencing components and species-specific presence of transposable elements.</title>
        <authorList>
            <person name="Laurie J.D."/>
            <person name="Ali S."/>
            <person name="Linning R."/>
            <person name="Mannhaupt G."/>
            <person name="Wong P."/>
            <person name="Gueldener U."/>
            <person name="Muensterkoetter M."/>
            <person name="Moore R."/>
            <person name="Kahmann R."/>
            <person name="Bakkeren G."/>
            <person name="Schirawski J."/>
        </authorList>
    </citation>
    <scope>NUCLEOTIDE SEQUENCE [LARGE SCALE GENOMIC DNA]</scope>
    <source>
        <strain evidence="2">Uh4875-4</strain>
    </source>
</reference>
<dbReference type="EMBL" id="CAGI01000169">
    <property type="protein sequence ID" value="CCF51940.1"/>
    <property type="molecule type" value="Genomic_DNA"/>
</dbReference>
<dbReference type="AlphaFoldDB" id="I2FYE7"/>
<evidence type="ECO:0000313" key="2">
    <source>
        <dbReference type="Proteomes" id="UP000006174"/>
    </source>
</evidence>
<protein>
    <submittedName>
        <fullName evidence="1">Related to Mig1 protein, induced during biotrophic phase</fullName>
    </submittedName>
</protein>
<proteinExistence type="predicted"/>
<dbReference type="OrthoDB" id="2551482at2759"/>
<dbReference type="Proteomes" id="UP000006174">
    <property type="component" value="Unassembled WGS sequence"/>
</dbReference>
<name>I2FYE7_USTHO</name>
<accession>I2FYE7</accession>
<gene>
    <name evidence="1" type="ORF">UHOR_05040</name>
</gene>
<dbReference type="HOGENOM" id="CLU_1817243_0_0_1"/>